<sequence length="298" mass="31350">MMPSPATPALPAHFFKAWTPRVAAFAVLGFTLLALAAAPAQAGSRLLATGAVTAIEGAAGGGLSPWAVLSGTPSDEEVGVTATATRAWVDDYQLTVTGASLNVYDRLEVSVARQTLDLETLGGELEQDIYAAKLRLFGDVLYHPLGIWSIGGQHKRVSDGTIPAALGAQHTQGNDVYLSGSKLLFSAFAGRNVLLNATLRNTSANQGGLLGFGGDQGGRSWVAEGGVGVFITPRWIVGTEYRQKPDNLSAAREDDWQSLYSAYFFNKHLSLTAAWLDLGTIAGLPSQQGGYLSLQTAL</sequence>
<evidence type="ECO:0000313" key="2">
    <source>
        <dbReference type="Proteomes" id="UP000237647"/>
    </source>
</evidence>
<dbReference type="RefSeq" id="WP_244182979.1">
    <property type="nucleotide sequence ID" value="NZ_PVTK01000002.1"/>
</dbReference>
<keyword evidence="2" id="KW-1185">Reference proteome</keyword>
<reference evidence="1 2" key="1">
    <citation type="submission" date="2018-03" db="EMBL/GenBank/DDBJ databases">
        <title>Genomic Encyclopedia of Type Strains, Phase III (KMG-III): the genomes of soil and plant-associated and newly described type strains.</title>
        <authorList>
            <person name="Whitman W."/>
        </authorList>
    </citation>
    <scope>NUCLEOTIDE SEQUENCE [LARGE SCALE GENOMIC DNA]</scope>
    <source>
        <strain evidence="1 2">CGMCC 1.12152</strain>
    </source>
</reference>
<accession>A0A2T0V6M4</accession>
<comment type="caution">
    <text evidence="1">The sequence shown here is derived from an EMBL/GenBank/DDBJ whole genome shotgun (WGS) entry which is preliminary data.</text>
</comment>
<dbReference type="InterPro" id="IPR021393">
    <property type="entry name" value="DUF3034"/>
</dbReference>
<name>A0A2T0V6M4_9GAMM</name>
<gene>
    <name evidence="1" type="ORF">B0H98_102326</name>
</gene>
<protein>
    <recommendedName>
        <fullName evidence="3">DUF3034 family protein</fullName>
    </recommendedName>
</protein>
<dbReference type="EMBL" id="PVTK01000002">
    <property type="protein sequence ID" value="PRY65794.1"/>
    <property type="molecule type" value="Genomic_DNA"/>
</dbReference>
<dbReference type="Proteomes" id="UP000237647">
    <property type="component" value="Unassembled WGS sequence"/>
</dbReference>
<proteinExistence type="predicted"/>
<evidence type="ECO:0000313" key="1">
    <source>
        <dbReference type="EMBL" id="PRY65794.1"/>
    </source>
</evidence>
<evidence type="ECO:0008006" key="3">
    <source>
        <dbReference type="Google" id="ProtNLM"/>
    </source>
</evidence>
<organism evidence="1 2">
    <name type="scientific">Vreelandella songnenensis</name>
    <dbReference type="NCBI Taxonomy" id="1176243"/>
    <lineage>
        <taxon>Bacteria</taxon>
        <taxon>Pseudomonadati</taxon>
        <taxon>Pseudomonadota</taxon>
        <taxon>Gammaproteobacteria</taxon>
        <taxon>Oceanospirillales</taxon>
        <taxon>Halomonadaceae</taxon>
        <taxon>Vreelandella</taxon>
    </lineage>
</organism>
<dbReference type="AlphaFoldDB" id="A0A2T0V6M4"/>
<dbReference type="Pfam" id="PF11231">
    <property type="entry name" value="DUF3034"/>
    <property type="match status" value="1"/>
</dbReference>